<evidence type="ECO:0000313" key="4">
    <source>
        <dbReference type="Proteomes" id="UP000030993"/>
    </source>
</evidence>
<dbReference type="AlphaFoldDB" id="A0A0B2K2X3"/>
<gene>
    <name evidence="3" type="ORF">NZ47_04545</name>
</gene>
<proteinExistence type="predicted"/>
<dbReference type="EMBL" id="JSCE01000089">
    <property type="protein sequence ID" value="KHM52492.1"/>
    <property type="molecule type" value="Genomic_DNA"/>
</dbReference>
<dbReference type="PANTHER" id="PTHR30336:SF4">
    <property type="entry name" value="ENVELOPE BIOGENESIS FACTOR ELYC"/>
    <property type="match status" value="1"/>
</dbReference>
<name>A0A0B2K2X3_9FIRM</name>
<feature type="transmembrane region" description="Helical" evidence="1">
    <location>
        <begin position="12"/>
        <end position="30"/>
    </location>
</feature>
<keyword evidence="4" id="KW-1185">Reference proteome</keyword>
<dbReference type="InterPro" id="IPR014729">
    <property type="entry name" value="Rossmann-like_a/b/a_fold"/>
</dbReference>
<organism evidence="3 4">
    <name type="scientific">Anaerovibrio lipolyticus</name>
    <dbReference type="NCBI Taxonomy" id="82374"/>
    <lineage>
        <taxon>Bacteria</taxon>
        <taxon>Bacillati</taxon>
        <taxon>Bacillota</taxon>
        <taxon>Negativicutes</taxon>
        <taxon>Selenomonadales</taxon>
        <taxon>Selenomonadaceae</taxon>
        <taxon>Anaerovibrio</taxon>
    </lineage>
</organism>
<protein>
    <submittedName>
        <fullName evidence="3">Membrane protein</fullName>
    </submittedName>
</protein>
<evidence type="ECO:0000256" key="1">
    <source>
        <dbReference type="SAM" id="Phobius"/>
    </source>
</evidence>
<keyword evidence="1" id="KW-1133">Transmembrane helix</keyword>
<dbReference type="GO" id="GO:0043164">
    <property type="term" value="P:Gram-negative-bacterium-type cell wall biogenesis"/>
    <property type="evidence" value="ECO:0007669"/>
    <property type="project" value="TreeGrafter"/>
</dbReference>
<feature type="domain" description="DUF218" evidence="2">
    <location>
        <begin position="77"/>
        <end position="240"/>
    </location>
</feature>
<dbReference type="GO" id="GO:0005886">
    <property type="term" value="C:plasma membrane"/>
    <property type="evidence" value="ECO:0007669"/>
    <property type="project" value="TreeGrafter"/>
</dbReference>
<keyword evidence="1" id="KW-0472">Membrane</keyword>
<sequence length="252" mass="27643">MIYILKFGASLLMPPGIFILIFLGMGIWLWRKNEKRAASIVGAVTIVFYLLSTFWVSGLLIGSLENKYSMPEGFDGDCIVMLGGGALSGTSALEGEGTLSGAAGSRMALVAQLYKKTGLPVIVSGGQVYDDSGNEAHIASRELMLLGVPENKILIEDKSLNTRQNAIFTCEIIRKHGWNRPILVTSAFHMDRSVLNFEKEGVEVIPAPADFRTNRPQSFNMNKLRPSADALSDSVIYMQEKLRSVVTQYLGY</sequence>
<dbReference type="Gene3D" id="3.40.50.620">
    <property type="entry name" value="HUPs"/>
    <property type="match status" value="1"/>
</dbReference>
<keyword evidence="1" id="KW-0812">Transmembrane</keyword>
<dbReference type="RefSeq" id="WP_039206915.1">
    <property type="nucleotide sequence ID" value="NZ_JSCE01000089.1"/>
</dbReference>
<dbReference type="InterPro" id="IPR051599">
    <property type="entry name" value="Cell_Envelope_Assoc"/>
</dbReference>
<dbReference type="eggNOG" id="COG1434">
    <property type="taxonomic scope" value="Bacteria"/>
</dbReference>
<dbReference type="GO" id="GO:0000270">
    <property type="term" value="P:peptidoglycan metabolic process"/>
    <property type="evidence" value="ECO:0007669"/>
    <property type="project" value="TreeGrafter"/>
</dbReference>
<evidence type="ECO:0000313" key="3">
    <source>
        <dbReference type="EMBL" id="KHM52492.1"/>
    </source>
</evidence>
<dbReference type="Pfam" id="PF02698">
    <property type="entry name" value="DUF218"/>
    <property type="match status" value="1"/>
</dbReference>
<evidence type="ECO:0000259" key="2">
    <source>
        <dbReference type="Pfam" id="PF02698"/>
    </source>
</evidence>
<feature type="transmembrane region" description="Helical" evidence="1">
    <location>
        <begin position="37"/>
        <end position="61"/>
    </location>
</feature>
<reference evidence="3 4" key="1">
    <citation type="journal article" date="2013" name="PLoS ONE">
        <title>Identification and characterization of three novel lipases belonging to families II and V from Anaerovibrio lipolyticus 5ST.</title>
        <authorList>
            <person name="Prive F."/>
            <person name="Kaderbhai N.N."/>
            <person name="Girdwood S."/>
            <person name="Worgan H.J."/>
            <person name="Pinloche E."/>
            <person name="Scollan N.D."/>
            <person name="Huws S.A."/>
            <person name="Newbold C.J."/>
        </authorList>
    </citation>
    <scope>NUCLEOTIDE SEQUENCE [LARGE SCALE GENOMIC DNA]</scope>
    <source>
        <strain evidence="3 4">5S</strain>
    </source>
</reference>
<dbReference type="InterPro" id="IPR003848">
    <property type="entry name" value="DUF218"/>
</dbReference>
<dbReference type="CDD" id="cd06259">
    <property type="entry name" value="YdcF-like"/>
    <property type="match status" value="1"/>
</dbReference>
<dbReference type="STRING" id="82374.NZ47_04545"/>
<accession>A0A0B2K2X3</accession>
<dbReference type="Proteomes" id="UP000030993">
    <property type="component" value="Unassembled WGS sequence"/>
</dbReference>
<comment type="caution">
    <text evidence="3">The sequence shown here is derived from an EMBL/GenBank/DDBJ whole genome shotgun (WGS) entry which is preliminary data.</text>
</comment>
<dbReference type="PANTHER" id="PTHR30336">
    <property type="entry name" value="INNER MEMBRANE PROTEIN, PROBABLE PERMEASE"/>
    <property type="match status" value="1"/>
</dbReference>